<dbReference type="RefSeq" id="WP_371941735.1">
    <property type="nucleotide sequence ID" value="NZ_JAXCEH010000008.1"/>
</dbReference>
<evidence type="ECO:0000256" key="1">
    <source>
        <dbReference type="SAM" id="MobiDB-lite"/>
    </source>
</evidence>
<protein>
    <submittedName>
        <fullName evidence="2">Uncharacterized protein</fullName>
    </submittedName>
</protein>
<reference evidence="2 3" key="1">
    <citation type="submission" date="2023-11" db="EMBL/GenBank/DDBJ databases">
        <title>Actinomadura monticuli sp. nov., isolated from volcanic ash.</title>
        <authorList>
            <person name="Lee S.D."/>
            <person name="Yang H."/>
            <person name="Kim I.S."/>
        </authorList>
    </citation>
    <scope>NUCLEOTIDE SEQUENCE [LARGE SCALE GENOMIC DNA]</scope>
    <source>
        <strain evidence="2 3">DSM 45346</strain>
    </source>
</reference>
<dbReference type="EMBL" id="JAXCEH010000008">
    <property type="protein sequence ID" value="MFA1555054.1"/>
    <property type="molecule type" value="Genomic_DNA"/>
</dbReference>
<feature type="region of interest" description="Disordered" evidence="1">
    <location>
        <begin position="1"/>
        <end position="20"/>
    </location>
</feature>
<keyword evidence="3" id="KW-1185">Reference proteome</keyword>
<accession>A0ABV4QWX0</accession>
<name>A0ABV4QWX0_9ACTN</name>
<proteinExistence type="predicted"/>
<dbReference type="Gene3D" id="3.30.470.20">
    <property type="entry name" value="ATP-grasp fold, B domain"/>
    <property type="match status" value="1"/>
</dbReference>
<organism evidence="2 3">
    <name type="scientific">Actinomadura chokoriensis</name>
    <dbReference type="NCBI Taxonomy" id="454156"/>
    <lineage>
        <taxon>Bacteria</taxon>
        <taxon>Bacillati</taxon>
        <taxon>Actinomycetota</taxon>
        <taxon>Actinomycetes</taxon>
        <taxon>Streptosporangiales</taxon>
        <taxon>Thermomonosporaceae</taxon>
        <taxon>Actinomadura</taxon>
    </lineage>
</organism>
<gene>
    <name evidence="2" type="ORF">SM436_15295</name>
</gene>
<sequence length="67" mass="6897">MFGRPSERFGDDQGGHDRADEGVEVLCGAVQGGEFGAVVILGAGGVDTAAPADRAARAAVPYLRRPR</sequence>
<dbReference type="Proteomes" id="UP001569904">
    <property type="component" value="Unassembled WGS sequence"/>
</dbReference>
<comment type="caution">
    <text evidence="2">The sequence shown here is derived from an EMBL/GenBank/DDBJ whole genome shotgun (WGS) entry which is preliminary data.</text>
</comment>
<evidence type="ECO:0000313" key="3">
    <source>
        <dbReference type="Proteomes" id="UP001569904"/>
    </source>
</evidence>
<evidence type="ECO:0000313" key="2">
    <source>
        <dbReference type="EMBL" id="MFA1555054.1"/>
    </source>
</evidence>